<evidence type="ECO:0000256" key="1">
    <source>
        <dbReference type="SAM" id="Phobius"/>
    </source>
</evidence>
<name>A0A6C0HF03_9ZZZZ</name>
<keyword evidence="1" id="KW-0472">Membrane</keyword>
<reference evidence="2" key="1">
    <citation type="journal article" date="2020" name="Nature">
        <title>Giant virus diversity and host interactions through global metagenomics.</title>
        <authorList>
            <person name="Schulz F."/>
            <person name="Roux S."/>
            <person name="Paez-Espino D."/>
            <person name="Jungbluth S."/>
            <person name="Walsh D.A."/>
            <person name="Denef V.J."/>
            <person name="McMahon K.D."/>
            <person name="Konstantinidis K.T."/>
            <person name="Eloe-Fadrosh E.A."/>
            <person name="Kyrpides N.C."/>
            <person name="Woyke T."/>
        </authorList>
    </citation>
    <scope>NUCLEOTIDE SEQUENCE</scope>
    <source>
        <strain evidence="2">GVMAG-M-3300023179-99</strain>
    </source>
</reference>
<feature type="transmembrane region" description="Helical" evidence="1">
    <location>
        <begin position="34"/>
        <end position="52"/>
    </location>
</feature>
<dbReference type="EMBL" id="MN739946">
    <property type="protein sequence ID" value="QHT79188.1"/>
    <property type="molecule type" value="Genomic_DNA"/>
</dbReference>
<protein>
    <submittedName>
        <fullName evidence="2">Uncharacterized protein</fullName>
    </submittedName>
</protein>
<keyword evidence="1" id="KW-1133">Transmembrane helix</keyword>
<sequence>MKDTFLASGLAIFFALILLSNWRFNSTLHMLSMFGRPAASIFILGCVAVLFYKDFPLTGLVAGLLSVYLLKTVWTTWPRSDEKRLHQEMARDQARWNTIDTQFGNKTAVHDSPIMMVPPDPFPEMLVFPPRSETLQEMCG</sequence>
<dbReference type="AlphaFoldDB" id="A0A6C0HF03"/>
<feature type="transmembrane region" description="Helical" evidence="1">
    <location>
        <begin position="6"/>
        <end position="22"/>
    </location>
</feature>
<organism evidence="2">
    <name type="scientific">viral metagenome</name>
    <dbReference type="NCBI Taxonomy" id="1070528"/>
    <lineage>
        <taxon>unclassified sequences</taxon>
        <taxon>metagenomes</taxon>
        <taxon>organismal metagenomes</taxon>
    </lineage>
</organism>
<feature type="transmembrane region" description="Helical" evidence="1">
    <location>
        <begin position="58"/>
        <end position="77"/>
    </location>
</feature>
<keyword evidence="1" id="KW-0812">Transmembrane</keyword>
<evidence type="ECO:0000313" key="2">
    <source>
        <dbReference type="EMBL" id="QHT79188.1"/>
    </source>
</evidence>
<accession>A0A6C0HF03</accession>
<proteinExistence type="predicted"/>